<sequence>MSTRSVTDNDADGKRHIVLSITDEPPGVNDWNICMTAAVGNETYDSGAGQ</sequence>
<dbReference type="AlphaFoldDB" id="A0A897NR86"/>
<dbReference type="EMBL" id="CP064791">
    <property type="protein sequence ID" value="QSG14944.1"/>
    <property type="molecule type" value="Genomic_DNA"/>
</dbReference>
<gene>
    <name evidence="1" type="ORF">HSEST_1413</name>
</gene>
<accession>A0A897NR86</accession>
<reference evidence="1 2" key="1">
    <citation type="submission" date="2020-11" db="EMBL/GenBank/DDBJ databases">
        <title>Carbohydrate-dependent, anaerobic sulfur respiration: A novel catabolism in halophilic archaea.</title>
        <authorList>
            <person name="Sorokin D.Y."/>
            <person name="Messina E."/>
            <person name="Smedile F."/>
            <person name="La Cono V."/>
            <person name="Hallsworth J.E."/>
            <person name="Yakimov M.M."/>
        </authorList>
    </citation>
    <scope>NUCLEOTIDE SEQUENCE [LARGE SCALE GENOMIC DNA]</scope>
    <source>
        <strain evidence="1 2">HSR-Est</strain>
    </source>
</reference>
<name>A0A897NR86_9EURY</name>
<proteinExistence type="predicted"/>
<evidence type="ECO:0000313" key="2">
    <source>
        <dbReference type="Proteomes" id="UP000663292"/>
    </source>
</evidence>
<keyword evidence="2" id="KW-1185">Reference proteome</keyword>
<organism evidence="1 2">
    <name type="scientific">Halapricum desulfuricans</name>
    <dbReference type="NCBI Taxonomy" id="2841257"/>
    <lineage>
        <taxon>Archaea</taxon>
        <taxon>Methanobacteriati</taxon>
        <taxon>Methanobacteriota</taxon>
        <taxon>Stenosarchaea group</taxon>
        <taxon>Halobacteria</taxon>
        <taxon>Halobacteriales</taxon>
        <taxon>Haloarculaceae</taxon>
        <taxon>Halapricum</taxon>
    </lineage>
</organism>
<evidence type="ECO:0000313" key="1">
    <source>
        <dbReference type="EMBL" id="QSG14944.1"/>
    </source>
</evidence>
<protein>
    <submittedName>
        <fullName evidence="1">Uncharacterized protein</fullName>
    </submittedName>
</protein>
<dbReference type="Proteomes" id="UP000663292">
    <property type="component" value="Chromosome"/>
</dbReference>